<dbReference type="AlphaFoldDB" id="A0AAV2NRM0"/>
<organism evidence="1 2">
    <name type="scientific">Lasius platythorax</name>
    <dbReference type="NCBI Taxonomy" id="488582"/>
    <lineage>
        <taxon>Eukaryota</taxon>
        <taxon>Metazoa</taxon>
        <taxon>Ecdysozoa</taxon>
        <taxon>Arthropoda</taxon>
        <taxon>Hexapoda</taxon>
        <taxon>Insecta</taxon>
        <taxon>Pterygota</taxon>
        <taxon>Neoptera</taxon>
        <taxon>Endopterygota</taxon>
        <taxon>Hymenoptera</taxon>
        <taxon>Apocrita</taxon>
        <taxon>Aculeata</taxon>
        <taxon>Formicoidea</taxon>
        <taxon>Formicidae</taxon>
        <taxon>Formicinae</taxon>
        <taxon>Lasius</taxon>
        <taxon>Lasius</taxon>
    </lineage>
</organism>
<dbReference type="Proteomes" id="UP001497644">
    <property type="component" value="Chromosome 3"/>
</dbReference>
<proteinExistence type="predicted"/>
<dbReference type="EMBL" id="OZ034826">
    <property type="protein sequence ID" value="CAL1682426.1"/>
    <property type="molecule type" value="Genomic_DNA"/>
</dbReference>
<name>A0AAV2NRM0_9HYME</name>
<keyword evidence="2" id="KW-1185">Reference proteome</keyword>
<evidence type="ECO:0000313" key="2">
    <source>
        <dbReference type="Proteomes" id="UP001497644"/>
    </source>
</evidence>
<sequence length="106" mass="11782">MPLRHVTGQGRDAYLYGWMSTRSMEVASKGQGRVTSPLFNIFGPFHPIGGKGPIAEAEEEAIERCAATTRLGRSRVRHSGDSDDALYRGKRRGISDQVRSILIYLF</sequence>
<protein>
    <submittedName>
        <fullName evidence="1">Uncharacterized protein</fullName>
    </submittedName>
</protein>
<reference evidence="1" key="1">
    <citation type="submission" date="2024-04" db="EMBL/GenBank/DDBJ databases">
        <authorList>
            <consortium name="Molecular Ecology Group"/>
        </authorList>
    </citation>
    <scope>NUCLEOTIDE SEQUENCE</scope>
</reference>
<evidence type="ECO:0000313" key="1">
    <source>
        <dbReference type="EMBL" id="CAL1682426.1"/>
    </source>
</evidence>
<gene>
    <name evidence="1" type="ORF">LPLAT_LOCUS8237</name>
</gene>
<accession>A0AAV2NRM0</accession>